<reference evidence="5 6" key="1">
    <citation type="submission" date="2015-09" db="EMBL/GenBank/DDBJ databases">
        <authorList>
            <consortium name="Swine Surveillance"/>
        </authorList>
    </citation>
    <scope>NUCLEOTIDE SEQUENCE [LARGE SCALE GENOMIC DNA]</scope>
    <source>
        <strain evidence="5 6">CECT 4357</strain>
    </source>
</reference>
<dbReference type="InterPro" id="IPR029000">
    <property type="entry name" value="Cyclophilin-like_dom_sf"/>
</dbReference>
<dbReference type="OrthoDB" id="9768696at2"/>
<evidence type="ECO:0000313" key="6">
    <source>
        <dbReference type="Proteomes" id="UP000051587"/>
    </source>
</evidence>
<proteinExistence type="predicted"/>
<sequence length="357" mass="36943">MTCHLRVISPGARSLVQDLGFRQARAQGVPAAGVLDRDSLFLVNALLGNPAGTEALELAMTSPILQAEYGSVRIATSGGLRGSILSPDGAERVVPAWTATTLNPGERLRLDAPERGASALLGIGGGLDLAEIMGSRATLTRAALGGVGGRGLAEGDRLYPRRPCVTDVPDLTFHMAPPADAGPLRVVPGPQDDRFTAAAWQTFTTAQFEITPQSDRMGMRLQGPVLEHDPTQGPDIISDGAAPGAIQVPGNGQPIILLADAQTTGGYTKIATVIGADLPRLAARIPGDTLRFTVVSVAQAEAAARSRHALLKQIAGSIGAANPGGIDQTALHSVNLISGVVDMRSADHFPGHLADRD</sequence>
<dbReference type="PANTHER" id="PTHR43309:SF5">
    <property type="entry name" value="5-OXOPROLINASE SUBUNIT C"/>
    <property type="match status" value="1"/>
</dbReference>
<keyword evidence="3" id="KW-0067">ATP-binding</keyword>
<dbReference type="GO" id="GO:0016787">
    <property type="term" value="F:hydrolase activity"/>
    <property type="evidence" value="ECO:0007669"/>
    <property type="project" value="UniProtKB-KW"/>
</dbReference>
<dbReference type="Pfam" id="PF02626">
    <property type="entry name" value="CT_A_B"/>
    <property type="match status" value="1"/>
</dbReference>
<evidence type="ECO:0000259" key="4">
    <source>
        <dbReference type="SMART" id="SM00797"/>
    </source>
</evidence>
<protein>
    <submittedName>
        <fullName evidence="5">KipI antagonist</fullName>
    </submittedName>
</protein>
<organism evidence="5 6">
    <name type="scientific">Thalassovita gelatinovora</name>
    <name type="common">Thalassobius gelatinovorus</name>
    <dbReference type="NCBI Taxonomy" id="53501"/>
    <lineage>
        <taxon>Bacteria</taxon>
        <taxon>Pseudomonadati</taxon>
        <taxon>Pseudomonadota</taxon>
        <taxon>Alphaproteobacteria</taxon>
        <taxon>Rhodobacterales</taxon>
        <taxon>Roseobacteraceae</taxon>
        <taxon>Thalassovita</taxon>
    </lineage>
</organism>
<dbReference type="STRING" id="53501.SAMN04488043_101296"/>
<evidence type="ECO:0000256" key="2">
    <source>
        <dbReference type="ARBA" id="ARBA00022801"/>
    </source>
</evidence>
<feature type="domain" description="Carboxyltransferase" evidence="4">
    <location>
        <begin position="26"/>
        <end position="310"/>
    </location>
</feature>
<dbReference type="RefSeq" id="WP_058263667.1">
    <property type="nucleotide sequence ID" value="NZ_CP051181.1"/>
</dbReference>
<keyword evidence="1" id="KW-0547">Nucleotide-binding</keyword>
<dbReference type="Gene3D" id="2.40.100.10">
    <property type="entry name" value="Cyclophilin-like"/>
    <property type="match status" value="1"/>
</dbReference>
<dbReference type="GO" id="GO:0005524">
    <property type="term" value="F:ATP binding"/>
    <property type="evidence" value="ECO:0007669"/>
    <property type="project" value="UniProtKB-KW"/>
</dbReference>
<dbReference type="NCBIfam" id="TIGR00724">
    <property type="entry name" value="urea_amlyse_rel"/>
    <property type="match status" value="1"/>
</dbReference>
<keyword evidence="2" id="KW-0378">Hydrolase</keyword>
<dbReference type="InterPro" id="IPR003778">
    <property type="entry name" value="CT_A_B"/>
</dbReference>
<dbReference type="AlphaFoldDB" id="A0A0N7LVV6"/>
<evidence type="ECO:0000256" key="3">
    <source>
        <dbReference type="ARBA" id="ARBA00022840"/>
    </source>
</evidence>
<dbReference type="SUPFAM" id="SSF50891">
    <property type="entry name" value="Cyclophilin-like"/>
    <property type="match status" value="1"/>
</dbReference>
<keyword evidence="6" id="KW-1185">Reference proteome</keyword>
<dbReference type="InterPro" id="IPR052708">
    <property type="entry name" value="PxpC"/>
</dbReference>
<dbReference type="Proteomes" id="UP000051587">
    <property type="component" value="Unassembled WGS sequence"/>
</dbReference>
<dbReference type="PANTHER" id="PTHR43309">
    <property type="entry name" value="5-OXOPROLINASE SUBUNIT C"/>
    <property type="match status" value="1"/>
</dbReference>
<gene>
    <name evidence="5" type="primary">kipA_1</name>
    <name evidence="5" type="ORF">TG4357_02963</name>
</gene>
<evidence type="ECO:0000256" key="1">
    <source>
        <dbReference type="ARBA" id="ARBA00022741"/>
    </source>
</evidence>
<name>A0A0N7LVV6_THAGE</name>
<accession>A0A0N7LVV6</accession>
<dbReference type="SMART" id="SM00797">
    <property type="entry name" value="AHS2"/>
    <property type="match status" value="1"/>
</dbReference>
<evidence type="ECO:0000313" key="5">
    <source>
        <dbReference type="EMBL" id="CUH67362.1"/>
    </source>
</evidence>
<dbReference type="EMBL" id="CYSA01000026">
    <property type="protein sequence ID" value="CUH67362.1"/>
    <property type="molecule type" value="Genomic_DNA"/>
</dbReference>